<dbReference type="AlphaFoldDB" id="A0A4P5NRA1"/>
<evidence type="ECO:0000313" key="3">
    <source>
        <dbReference type="EMBL" id="GCE84210.1"/>
    </source>
</evidence>
<sequence>MVRKPRLRLHGTVPTEGLGVAPDDDRFRPQKPGQRPGRSTDAKFCFFGVFVFILLFFFYSYLCCFLLYNESIHSRISLLPTWGFIMAVITVSGDRITLKADFHPELSTQAGRYRGRFLGKEIGWSFLPEHEQAVRQICQTLYGVDGTPAAWNDCCTVQVDVDEQDVRAPLWRKFNADIYLGGRHVVGVFGPRQAVRTGRGVKFLLGQPRCATRLGAYHMEVPTGSLLEIRKYPRAALEFLARCLDGHGSWSVDAG</sequence>
<proteinExistence type="predicted"/>
<feature type="region of interest" description="Disordered" evidence="1">
    <location>
        <begin position="12"/>
        <end position="38"/>
    </location>
</feature>
<protein>
    <submittedName>
        <fullName evidence="3">Uncharacterized protein</fullName>
    </submittedName>
</protein>
<keyword evidence="2" id="KW-0472">Membrane</keyword>
<comment type="caution">
    <text evidence="3">The sequence shown here is derived from an EMBL/GenBank/DDBJ whole genome shotgun (WGS) entry which is preliminary data.</text>
</comment>
<keyword evidence="2" id="KW-0812">Transmembrane</keyword>
<accession>A0A4P5NRA1</accession>
<keyword evidence="4" id="KW-1185">Reference proteome</keyword>
<gene>
    <name evidence="3" type="ORF">MSKU9_2351</name>
</gene>
<name>A0A4P5NRA1_9PROT</name>
<feature type="transmembrane region" description="Helical" evidence="2">
    <location>
        <begin position="74"/>
        <end position="93"/>
    </location>
</feature>
<organism evidence="3 4">
    <name type="scientific">Komagataeibacter diospyri</name>
    <dbReference type="NCBI Taxonomy" id="1932662"/>
    <lineage>
        <taxon>Bacteria</taxon>
        <taxon>Pseudomonadati</taxon>
        <taxon>Pseudomonadota</taxon>
        <taxon>Alphaproteobacteria</taxon>
        <taxon>Acetobacterales</taxon>
        <taxon>Acetobacteraceae</taxon>
        <taxon>Komagataeibacter</taxon>
    </lineage>
</organism>
<keyword evidence="2" id="KW-1133">Transmembrane helix</keyword>
<evidence type="ECO:0000256" key="1">
    <source>
        <dbReference type="SAM" id="MobiDB-lite"/>
    </source>
</evidence>
<feature type="transmembrane region" description="Helical" evidence="2">
    <location>
        <begin position="44"/>
        <end position="68"/>
    </location>
</feature>
<reference evidence="4" key="1">
    <citation type="submission" date="2017-01" db="EMBL/GenBank/DDBJ databases">
        <title>Komagataeibacter sp. MSKU9 whole genome sequencing project.</title>
        <authorList>
            <person name="Matsutani M."/>
            <person name="Naloka K."/>
            <person name="Theeragool G."/>
            <person name="Yakushi T."/>
            <person name="Matsushita K."/>
        </authorList>
    </citation>
    <scope>NUCLEOTIDE SEQUENCE [LARGE SCALE GENOMIC DNA]</scope>
    <source>
        <strain evidence="4">MSKU9</strain>
    </source>
</reference>
<evidence type="ECO:0000313" key="4">
    <source>
        <dbReference type="Proteomes" id="UP000315095"/>
    </source>
</evidence>
<dbReference type="EMBL" id="BDLU01000053">
    <property type="protein sequence ID" value="GCE84210.1"/>
    <property type="molecule type" value="Genomic_DNA"/>
</dbReference>
<dbReference type="Proteomes" id="UP000315095">
    <property type="component" value="Unassembled WGS sequence"/>
</dbReference>
<evidence type="ECO:0000256" key="2">
    <source>
        <dbReference type="SAM" id="Phobius"/>
    </source>
</evidence>